<dbReference type="PANTHER" id="PTHR33525">
    <property type="match status" value="1"/>
</dbReference>
<gene>
    <name evidence="2" type="ORF">ACFFJP_11330</name>
</gene>
<sequence>MSADNALLTLLTEKLRNNVLVLPTLPEIAVRVRQAADDPDINLHAMAEVIALDPALAARMLKVANSAFLGRSIKVNTLNQAVTRIGLFQVKNIATAMALEQLFVSQHPQVLEQMAELWRDTIEITCISMACLKFYQQKHKHTSLNMDTMTLAALVYQIGALPILTEAEKYPAVFAEPAYLRHAIRDLSPKIGVVILESWSFADIFVRVVQDWAGLAVTDEPCYTDFVRLAAITRQQYPLRSNESQLLDSYLQQGLIPKLDFMQEPQVQQHYQDAKTMFM</sequence>
<dbReference type="SUPFAM" id="SSF109604">
    <property type="entry name" value="HD-domain/PDEase-like"/>
    <property type="match status" value="1"/>
</dbReference>
<dbReference type="InterPro" id="IPR052340">
    <property type="entry name" value="RNase_Y/CdgJ"/>
</dbReference>
<dbReference type="EMBL" id="JBHLXP010000003">
    <property type="protein sequence ID" value="MFC0048875.1"/>
    <property type="molecule type" value="Genomic_DNA"/>
</dbReference>
<organism evidence="2 3">
    <name type="scientific">Rheinheimera tilapiae</name>
    <dbReference type="NCBI Taxonomy" id="875043"/>
    <lineage>
        <taxon>Bacteria</taxon>
        <taxon>Pseudomonadati</taxon>
        <taxon>Pseudomonadota</taxon>
        <taxon>Gammaproteobacteria</taxon>
        <taxon>Chromatiales</taxon>
        <taxon>Chromatiaceae</taxon>
        <taxon>Rheinheimera</taxon>
    </lineage>
</organism>
<dbReference type="RefSeq" id="WP_377243728.1">
    <property type="nucleotide sequence ID" value="NZ_JBHLXP010000003.1"/>
</dbReference>
<name>A0ABV6BDC5_9GAMM</name>
<evidence type="ECO:0000313" key="3">
    <source>
        <dbReference type="Proteomes" id="UP001589813"/>
    </source>
</evidence>
<dbReference type="PANTHER" id="PTHR33525:SF3">
    <property type="entry name" value="RIBONUCLEASE Y"/>
    <property type="match status" value="1"/>
</dbReference>
<dbReference type="PROSITE" id="PS51833">
    <property type="entry name" value="HDOD"/>
    <property type="match status" value="1"/>
</dbReference>
<dbReference type="Gene3D" id="1.10.3210.10">
    <property type="entry name" value="Hypothetical protein af1432"/>
    <property type="match status" value="1"/>
</dbReference>
<evidence type="ECO:0000259" key="1">
    <source>
        <dbReference type="PROSITE" id="PS51833"/>
    </source>
</evidence>
<proteinExistence type="predicted"/>
<evidence type="ECO:0000313" key="2">
    <source>
        <dbReference type="EMBL" id="MFC0048875.1"/>
    </source>
</evidence>
<dbReference type="InterPro" id="IPR013976">
    <property type="entry name" value="HDOD"/>
</dbReference>
<keyword evidence="3" id="KW-1185">Reference proteome</keyword>
<dbReference type="Proteomes" id="UP001589813">
    <property type="component" value="Unassembled WGS sequence"/>
</dbReference>
<accession>A0ABV6BDC5</accession>
<reference evidence="2 3" key="1">
    <citation type="submission" date="2024-09" db="EMBL/GenBank/DDBJ databases">
        <authorList>
            <person name="Sun Q."/>
            <person name="Mori K."/>
        </authorList>
    </citation>
    <scope>NUCLEOTIDE SEQUENCE [LARGE SCALE GENOMIC DNA]</scope>
    <source>
        <strain evidence="2 3">KCTC 23315</strain>
    </source>
</reference>
<protein>
    <submittedName>
        <fullName evidence="2">HDOD domain-containing protein</fullName>
    </submittedName>
</protein>
<comment type="caution">
    <text evidence="2">The sequence shown here is derived from an EMBL/GenBank/DDBJ whole genome shotgun (WGS) entry which is preliminary data.</text>
</comment>
<dbReference type="Pfam" id="PF08668">
    <property type="entry name" value="HDOD"/>
    <property type="match status" value="1"/>
</dbReference>
<feature type="domain" description="HDOD" evidence="1">
    <location>
        <begin position="22"/>
        <end position="215"/>
    </location>
</feature>